<evidence type="ECO:0000256" key="1">
    <source>
        <dbReference type="SAM" id="MobiDB-lite"/>
    </source>
</evidence>
<keyword evidence="2" id="KW-0732">Signal</keyword>
<dbReference type="OrthoDB" id="8245029at2"/>
<dbReference type="STRING" id="1274631.LMTR13_21285"/>
<sequence>MPATRTIRLWSIATLFATAFALGGCSTQIADMPGFGLPADAPERPKEAGGYLPVHDLPPDRNEEAMKPAELAKIQAELTAARDRQATAATPPKPGKK</sequence>
<organism evidence="3 4">
    <name type="scientific">Bradyrhizobium icense</name>
    <dbReference type="NCBI Taxonomy" id="1274631"/>
    <lineage>
        <taxon>Bacteria</taxon>
        <taxon>Pseudomonadati</taxon>
        <taxon>Pseudomonadota</taxon>
        <taxon>Alphaproteobacteria</taxon>
        <taxon>Hyphomicrobiales</taxon>
        <taxon>Nitrobacteraceae</taxon>
        <taxon>Bradyrhizobium</taxon>
    </lineage>
</organism>
<protein>
    <recommendedName>
        <fullName evidence="5">DUF3035 domain-containing protein</fullName>
    </recommendedName>
</protein>
<evidence type="ECO:0008006" key="5">
    <source>
        <dbReference type="Google" id="ProtNLM"/>
    </source>
</evidence>
<feature type="region of interest" description="Disordered" evidence="1">
    <location>
        <begin position="36"/>
        <end position="62"/>
    </location>
</feature>
<dbReference type="AlphaFoldDB" id="A0A1B1UHV9"/>
<evidence type="ECO:0000256" key="2">
    <source>
        <dbReference type="SAM" id="SignalP"/>
    </source>
</evidence>
<name>A0A1B1UHV9_9BRAD</name>
<accession>A0A1B1UHV9</accession>
<keyword evidence="4" id="KW-1185">Reference proteome</keyword>
<gene>
    <name evidence="3" type="ORF">LMTR13_21285</name>
</gene>
<evidence type="ECO:0000313" key="4">
    <source>
        <dbReference type="Proteomes" id="UP000092839"/>
    </source>
</evidence>
<dbReference type="PROSITE" id="PS51257">
    <property type="entry name" value="PROKAR_LIPOPROTEIN"/>
    <property type="match status" value="1"/>
</dbReference>
<feature type="signal peptide" evidence="2">
    <location>
        <begin position="1"/>
        <end position="21"/>
    </location>
</feature>
<dbReference type="Proteomes" id="UP000092839">
    <property type="component" value="Chromosome"/>
</dbReference>
<dbReference type="EMBL" id="CP016428">
    <property type="protein sequence ID" value="ANW02328.1"/>
    <property type="molecule type" value="Genomic_DNA"/>
</dbReference>
<evidence type="ECO:0000313" key="3">
    <source>
        <dbReference type="EMBL" id="ANW02328.1"/>
    </source>
</evidence>
<proteinExistence type="predicted"/>
<reference evidence="3 4" key="1">
    <citation type="submission" date="2016-07" db="EMBL/GenBank/DDBJ databases">
        <title>Complete genome sequence of Bradyrhizobium icense LMTR 13T, a potential inoculant strain isolated from lima bean (Phaseolus lunatus) in Peru.</title>
        <authorList>
            <person name="Ormeno-Orrillo E."/>
            <person name="Duran D."/>
            <person name="Rogel M.A."/>
            <person name="Rey L."/>
            <person name="Imperial J."/>
            <person name="Ruiz-Argueso T."/>
            <person name="Martinez-Romero E."/>
        </authorList>
    </citation>
    <scope>NUCLEOTIDE SEQUENCE [LARGE SCALE GENOMIC DNA]</scope>
    <source>
        <strain evidence="3 4">LMTR 13</strain>
    </source>
</reference>
<feature type="chain" id="PRO_5008530568" description="DUF3035 domain-containing protein" evidence="2">
    <location>
        <begin position="22"/>
        <end position="97"/>
    </location>
</feature>
<dbReference type="RefSeq" id="WP_065729538.1">
    <property type="nucleotide sequence ID" value="NZ_CP016428.1"/>
</dbReference>
<dbReference type="KEGG" id="bic:LMTR13_21285"/>